<protein>
    <submittedName>
        <fullName evidence="1">Ribonuclease Z</fullName>
    </submittedName>
</protein>
<evidence type="ECO:0000313" key="2">
    <source>
        <dbReference type="Proteomes" id="UP001597459"/>
    </source>
</evidence>
<name>A0ABW5NEZ8_9FLAO</name>
<dbReference type="InterPro" id="IPR036513">
    <property type="entry name" value="STAS_dom_sf"/>
</dbReference>
<accession>A0ABW5NEZ8</accession>
<keyword evidence="2" id="KW-1185">Reference proteome</keyword>
<reference evidence="2" key="1">
    <citation type="journal article" date="2019" name="Int. J. Syst. Evol. Microbiol.">
        <title>The Global Catalogue of Microorganisms (GCM) 10K type strain sequencing project: providing services to taxonomists for standard genome sequencing and annotation.</title>
        <authorList>
            <consortium name="The Broad Institute Genomics Platform"/>
            <consortium name="The Broad Institute Genome Sequencing Center for Infectious Disease"/>
            <person name="Wu L."/>
            <person name="Ma J."/>
        </authorList>
    </citation>
    <scope>NUCLEOTIDE SEQUENCE [LARGE SCALE GENOMIC DNA]</scope>
    <source>
        <strain evidence="2">KCTC 42423</strain>
    </source>
</reference>
<dbReference type="RefSeq" id="WP_176030032.1">
    <property type="nucleotide sequence ID" value="NZ_JBHSJV010000001.1"/>
</dbReference>
<proteinExistence type="predicted"/>
<dbReference type="Proteomes" id="UP001597459">
    <property type="component" value="Unassembled WGS sequence"/>
</dbReference>
<dbReference type="Gene3D" id="3.30.750.24">
    <property type="entry name" value="STAS domain"/>
    <property type="match status" value="1"/>
</dbReference>
<evidence type="ECO:0000313" key="1">
    <source>
        <dbReference type="EMBL" id="MFD2592995.1"/>
    </source>
</evidence>
<sequence length="110" mass="12738">MIFDKNGTTTIITQEKLKVVEFVEGVEKKYDSFKNDNVIINLFSINEISLADITEFLRISNKHRASNRSFVIVTDKVSYNEVPEEITVVPTVQEAHDLIEMEEIERDLDF</sequence>
<gene>
    <name evidence="1" type="ORF">ACFSTE_19315</name>
</gene>
<dbReference type="EMBL" id="JBHULX010000039">
    <property type="protein sequence ID" value="MFD2592995.1"/>
    <property type="molecule type" value="Genomic_DNA"/>
</dbReference>
<organism evidence="1 2">
    <name type="scientific">Aquimarina hainanensis</name>
    <dbReference type="NCBI Taxonomy" id="1578017"/>
    <lineage>
        <taxon>Bacteria</taxon>
        <taxon>Pseudomonadati</taxon>
        <taxon>Bacteroidota</taxon>
        <taxon>Flavobacteriia</taxon>
        <taxon>Flavobacteriales</taxon>
        <taxon>Flavobacteriaceae</taxon>
        <taxon>Aquimarina</taxon>
    </lineage>
</organism>
<comment type="caution">
    <text evidence="1">The sequence shown here is derived from an EMBL/GenBank/DDBJ whole genome shotgun (WGS) entry which is preliminary data.</text>
</comment>